<dbReference type="Gene3D" id="1.25.40.10">
    <property type="entry name" value="Tetratricopeptide repeat domain"/>
    <property type="match status" value="3"/>
</dbReference>
<accession>A0A0F9V8G8</accession>
<dbReference type="InterPro" id="IPR019734">
    <property type="entry name" value="TPR_rpt"/>
</dbReference>
<dbReference type="InterPro" id="IPR051829">
    <property type="entry name" value="Multiheme_Cytochr_ET"/>
</dbReference>
<dbReference type="Pfam" id="PF13435">
    <property type="entry name" value="Cytochrome_C554"/>
    <property type="match status" value="2"/>
</dbReference>
<dbReference type="CDD" id="cd08168">
    <property type="entry name" value="Cytochrom_C3"/>
    <property type="match status" value="1"/>
</dbReference>
<proteinExistence type="predicted"/>
<dbReference type="InterPro" id="IPR016024">
    <property type="entry name" value="ARM-type_fold"/>
</dbReference>
<dbReference type="SUPFAM" id="SSF48452">
    <property type="entry name" value="TPR-like"/>
    <property type="match status" value="1"/>
</dbReference>
<dbReference type="AlphaFoldDB" id="A0A0F9V8G8"/>
<dbReference type="InterPro" id="IPR010177">
    <property type="entry name" value="Paired_CXXCH_1"/>
</dbReference>
<dbReference type="InterPro" id="IPR036280">
    <property type="entry name" value="Multihaem_cyt_sf"/>
</dbReference>
<evidence type="ECO:0000259" key="2">
    <source>
        <dbReference type="Pfam" id="PF09699"/>
    </source>
</evidence>
<name>A0A0F9V8G8_9ZZZZ</name>
<dbReference type="PANTHER" id="PTHR35038:SF8">
    <property type="entry name" value="C-TYPE POLYHEME CYTOCHROME OMCC"/>
    <property type="match status" value="1"/>
</dbReference>
<dbReference type="InterPro" id="IPR011990">
    <property type="entry name" value="TPR-like_helical_dom_sf"/>
</dbReference>
<organism evidence="4">
    <name type="scientific">marine sediment metagenome</name>
    <dbReference type="NCBI Taxonomy" id="412755"/>
    <lineage>
        <taxon>unclassified sequences</taxon>
        <taxon>metagenomes</taxon>
        <taxon>ecological metagenomes</taxon>
    </lineage>
</organism>
<dbReference type="Pfam" id="PF14559">
    <property type="entry name" value="TPR_19"/>
    <property type="match status" value="1"/>
</dbReference>
<dbReference type="GO" id="GO:0016491">
    <property type="term" value="F:oxidoreductase activity"/>
    <property type="evidence" value="ECO:0007669"/>
    <property type="project" value="TreeGrafter"/>
</dbReference>
<feature type="domain" description="Cytochrome c-552/4" evidence="3">
    <location>
        <begin position="62"/>
        <end position="87"/>
    </location>
</feature>
<feature type="domain" description="Doubled CXXCH motif" evidence="2">
    <location>
        <begin position="351"/>
        <end position="378"/>
    </location>
</feature>
<dbReference type="EMBL" id="LAZR01000067">
    <property type="protein sequence ID" value="KKN96022.1"/>
    <property type="molecule type" value="Genomic_DNA"/>
</dbReference>
<keyword evidence="1" id="KW-0732">Signal</keyword>
<dbReference type="InterPro" id="IPR023155">
    <property type="entry name" value="Cyt_c-552/4"/>
</dbReference>
<evidence type="ECO:0000259" key="3">
    <source>
        <dbReference type="Pfam" id="PF13435"/>
    </source>
</evidence>
<sequence length="775" mass="86403">MALSQLRRYWWASILAVLVLGIVAGGGWLAARPIDAPAVVSAAERPDQAAPVPAEFIGSHRCVACHADQHRAWQSSQHAHAMTHASEQSVLGDFDDATFEYNGVNSRFYRRDGGFFVHTDGADGELREFEVLYTFGLEPLQQYLVDLGGGRLQALSIAWDCRLADQGGQRWFHIYPDEAVSHRDILHWTRPSQNWNFMCADCHVTDFRKGYDPQADSFDSRWSELGVGCEACHGPGSAHLRWADGELELADKGLLRQFDERQGMHWLFELERVTARRSVPPGEAVEQAVCAQCHSMRSQVAEGFQHGGALLDHYRPELLRDPLYHPDGQQREEVFISGSFAQSKMHAAGVTCSDCHEPHGQQLRAEGNALCATCHSAAQFDQPSHHFHPADSSGAQCVNCHMPQTRYMVIDSRRDHQLAVPRPDISASLGTPNACNACHVERTADWSAEQVAGWYPQGQWREAHFASVLAAADAGEPGGQAALRALLQEPQLATVVRASALARLQPEDTPQARELLTGQLASPDPQIRLGAVVALEQASPSLQRLLLPPLLDDELRSVRSAAARLLAGTPLPPADQAALRRALQEYEMELTLHAERADYLNQRALLRLQQQRPQEAEQQWRLALQRDPLHSASYLNLADLLRAQARESEAERLLRTALEHLPDEAMLHNALGLSLVRQQQHAQGLASLQQAYKLRPEDRRIAYVLAVALEPEDPTAALNILEQAIERHPHDQNLLWAAASFSWRHDQLPQARQYVQQLLELEPEHRGGRALLKQF</sequence>
<feature type="domain" description="Cytochrome c-552/4" evidence="3">
    <location>
        <begin position="196"/>
        <end position="234"/>
    </location>
</feature>
<dbReference type="Pfam" id="PF09699">
    <property type="entry name" value="Paired_CXXCH_1"/>
    <property type="match status" value="1"/>
</dbReference>
<dbReference type="SUPFAM" id="SSF48371">
    <property type="entry name" value="ARM repeat"/>
    <property type="match status" value="1"/>
</dbReference>
<dbReference type="SMART" id="SM00028">
    <property type="entry name" value="TPR"/>
    <property type="match status" value="3"/>
</dbReference>
<dbReference type="SUPFAM" id="SSF48695">
    <property type="entry name" value="Multiheme cytochromes"/>
    <property type="match status" value="1"/>
</dbReference>
<evidence type="ECO:0000313" key="4">
    <source>
        <dbReference type="EMBL" id="KKN96022.1"/>
    </source>
</evidence>
<gene>
    <name evidence="4" type="ORF">LCGC14_0172580</name>
</gene>
<dbReference type="Pfam" id="PF13432">
    <property type="entry name" value="TPR_16"/>
    <property type="match status" value="1"/>
</dbReference>
<evidence type="ECO:0000256" key="1">
    <source>
        <dbReference type="ARBA" id="ARBA00022729"/>
    </source>
</evidence>
<comment type="caution">
    <text evidence="4">The sequence shown here is derived from an EMBL/GenBank/DDBJ whole genome shotgun (WGS) entry which is preliminary data.</text>
</comment>
<dbReference type="PANTHER" id="PTHR35038">
    <property type="entry name" value="DISSIMILATORY SULFITE REDUCTASE SIRA"/>
    <property type="match status" value="1"/>
</dbReference>
<dbReference type="Gene3D" id="1.10.1130.10">
    <property type="entry name" value="Flavocytochrome C3, Chain A"/>
    <property type="match status" value="2"/>
</dbReference>
<reference evidence="4" key="1">
    <citation type="journal article" date="2015" name="Nature">
        <title>Complex archaea that bridge the gap between prokaryotes and eukaryotes.</title>
        <authorList>
            <person name="Spang A."/>
            <person name="Saw J.H."/>
            <person name="Jorgensen S.L."/>
            <person name="Zaremba-Niedzwiedzka K."/>
            <person name="Martijn J."/>
            <person name="Lind A.E."/>
            <person name="van Eijk R."/>
            <person name="Schleper C."/>
            <person name="Guy L."/>
            <person name="Ettema T.J."/>
        </authorList>
    </citation>
    <scope>NUCLEOTIDE SEQUENCE</scope>
</reference>
<protein>
    <submittedName>
        <fullName evidence="4">Uncharacterized protein</fullName>
    </submittedName>
</protein>